<comment type="caution">
    <text evidence="1">The sequence shown here is derived from an EMBL/GenBank/DDBJ whole genome shotgun (WGS) entry which is preliminary data.</text>
</comment>
<dbReference type="Proteomes" id="UP001175226">
    <property type="component" value="Unassembled WGS sequence"/>
</dbReference>
<accession>A0AA39MDY7</accession>
<gene>
    <name evidence="1" type="ORF">EV421DRAFT_1935685</name>
</gene>
<protein>
    <submittedName>
        <fullName evidence="1">Uncharacterized protein</fullName>
    </submittedName>
</protein>
<name>A0AA39MDY7_9AGAR</name>
<dbReference type="EMBL" id="JAUEPT010000156">
    <property type="protein sequence ID" value="KAK0430308.1"/>
    <property type="molecule type" value="Genomic_DNA"/>
</dbReference>
<proteinExistence type="predicted"/>
<evidence type="ECO:0000313" key="2">
    <source>
        <dbReference type="Proteomes" id="UP001175226"/>
    </source>
</evidence>
<sequence>MNPITRSLYPDAPEQMTMQALQKPLEELKTQAKMRPSIELRFGLMEITFFAAAFDTMHTETENKGHPPTEFNRCRSAHIDGLMDMATLLDRAFGGSTMVMHFTGTLEPGQDIIPEHLKTSVYFPPHMLAEYPDLDAVVAKLNQIFIEEVAVRSAEHWKAAAAAKGWSMDCPLTRVIPFPDP</sequence>
<keyword evidence="2" id="KW-1185">Reference proteome</keyword>
<organism evidence="1 2">
    <name type="scientific">Armillaria borealis</name>
    <dbReference type="NCBI Taxonomy" id="47425"/>
    <lineage>
        <taxon>Eukaryota</taxon>
        <taxon>Fungi</taxon>
        <taxon>Dikarya</taxon>
        <taxon>Basidiomycota</taxon>
        <taxon>Agaricomycotina</taxon>
        <taxon>Agaricomycetes</taxon>
        <taxon>Agaricomycetidae</taxon>
        <taxon>Agaricales</taxon>
        <taxon>Marasmiineae</taxon>
        <taxon>Physalacriaceae</taxon>
        <taxon>Armillaria</taxon>
    </lineage>
</organism>
<evidence type="ECO:0000313" key="1">
    <source>
        <dbReference type="EMBL" id="KAK0430308.1"/>
    </source>
</evidence>
<dbReference type="AlphaFoldDB" id="A0AA39MDY7"/>
<reference evidence="1" key="1">
    <citation type="submission" date="2023-06" db="EMBL/GenBank/DDBJ databases">
        <authorList>
            <consortium name="Lawrence Berkeley National Laboratory"/>
            <person name="Ahrendt S."/>
            <person name="Sahu N."/>
            <person name="Indic B."/>
            <person name="Wong-Bajracharya J."/>
            <person name="Merenyi Z."/>
            <person name="Ke H.-M."/>
            <person name="Monk M."/>
            <person name="Kocsube S."/>
            <person name="Drula E."/>
            <person name="Lipzen A."/>
            <person name="Balint B."/>
            <person name="Henrissat B."/>
            <person name="Andreopoulos B."/>
            <person name="Martin F.M."/>
            <person name="Harder C.B."/>
            <person name="Rigling D."/>
            <person name="Ford K.L."/>
            <person name="Foster G.D."/>
            <person name="Pangilinan J."/>
            <person name="Papanicolaou A."/>
            <person name="Barry K."/>
            <person name="LaButti K."/>
            <person name="Viragh M."/>
            <person name="Koriabine M."/>
            <person name="Yan M."/>
            <person name="Riley R."/>
            <person name="Champramary S."/>
            <person name="Plett K.L."/>
            <person name="Tsai I.J."/>
            <person name="Slot J."/>
            <person name="Sipos G."/>
            <person name="Plett J."/>
            <person name="Nagy L.G."/>
            <person name="Grigoriev I.V."/>
        </authorList>
    </citation>
    <scope>NUCLEOTIDE SEQUENCE</scope>
    <source>
        <strain evidence="1">FPL87.14</strain>
    </source>
</reference>